<sequence>MDVIFPHLAALCKIENVASDWSYPYLESKKNGNLTSVYEFIHMFFFHKFATLGTVSLLCAEAKKQDKYH</sequence>
<evidence type="ECO:0000313" key="1">
    <source>
        <dbReference type="EMBL" id="CAD7195547.1"/>
    </source>
</evidence>
<gene>
    <name evidence="1" type="ORF">TDIB3V08_LOCUS1931</name>
</gene>
<name>A0A7R8VBW7_TIMDO</name>
<dbReference type="EMBL" id="OA564785">
    <property type="protein sequence ID" value="CAD7195547.1"/>
    <property type="molecule type" value="Genomic_DNA"/>
</dbReference>
<organism evidence="1">
    <name type="scientific">Timema douglasi</name>
    <name type="common">Walking stick</name>
    <dbReference type="NCBI Taxonomy" id="61478"/>
    <lineage>
        <taxon>Eukaryota</taxon>
        <taxon>Metazoa</taxon>
        <taxon>Ecdysozoa</taxon>
        <taxon>Arthropoda</taxon>
        <taxon>Hexapoda</taxon>
        <taxon>Insecta</taxon>
        <taxon>Pterygota</taxon>
        <taxon>Neoptera</taxon>
        <taxon>Polyneoptera</taxon>
        <taxon>Phasmatodea</taxon>
        <taxon>Timematodea</taxon>
        <taxon>Timematoidea</taxon>
        <taxon>Timematidae</taxon>
        <taxon>Timema</taxon>
    </lineage>
</organism>
<proteinExistence type="predicted"/>
<reference evidence="1" key="1">
    <citation type="submission" date="2020-11" db="EMBL/GenBank/DDBJ databases">
        <authorList>
            <person name="Tran Van P."/>
        </authorList>
    </citation>
    <scope>NUCLEOTIDE SEQUENCE</scope>
</reference>
<protein>
    <submittedName>
        <fullName evidence="1">Uncharacterized protein</fullName>
    </submittedName>
</protein>
<accession>A0A7R8VBW7</accession>
<dbReference type="AlphaFoldDB" id="A0A7R8VBW7"/>